<dbReference type="VEuPathDB" id="TriTrypDB:BSAL_89170"/>
<dbReference type="PROSITE" id="PS00108">
    <property type="entry name" value="PROTEIN_KINASE_ST"/>
    <property type="match status" value="1"/>
</dbReference>
<accession>A0A0S4J2K6</accession>
<dbReference type="PROSITE" id="PS00107">
    <property type="entry name" value="PROTEIN_KINASE_ATP"/>
    <property type="match status" value="1"/>
</dbReference>
<feature type="domain" description="Protein kinase" evidence="9">
    <location>
        <begin position="96"/>
        <end position="406"/>
    </location>
</feature>
<dbReference type="InterPro" id="IPR008271">
    <property type="entry name" value="Ser/Thr_kinase_AS"/>
</dbReference>
<protein>
    <submittedName>
        <fullName evidence="10">Serine-threonine protein kinase, putative</fullName>
    </submittedName>
</protein>
<dbReference type="InterPro" id="IPR011009">
    <property type="entry name" value="Kinase-like_dom_sf"/>
</dbReference>
<dbReference type="InterPro" id="IPR050494">
    <property type="entry name" value="Ser_Thr_dual-spec_kinase"/>
</dbReference>
<comment type="similarity">
    <text evidence="7">Belongs to the protein kinase superfamily.</text>
</comment>
<name>A0A0S4J2K6_BODSA</name>
<organism evidence="10 11">
    <name type="scientific">Bodo saltans</name>
    <name type="common">Flagellated protozoan</name>
    <dbReference type="NCBI Taxonomy" id="75058"/>
    <lineage>
        <taxon>Eukaryota</taxon>
        <taxon>Discoba</taxon>
        <taxon>Euglenozoa</taxon>
        <taxon>Kinetoplastea</taxon>
        <taxon>Metakinetoplastina</taxon>
        <taxon>Eubodonida</taxon>
        <taxon>Bodonidae</taxon>
        <taxon>Bodo</taxon>
    </lineage>
</organism>
<proteinExistence type="inferred from homology"/>
<keyword evidence="4 10" id="KW-0418">Kinase</keyword>
<dbReference type="SUPFAM" id="SSF56112">
    <property type="entry name" value="Protein kinase-like (PK-like)"/>
    <property type="match status" value="1"/>
</dbReference>
<dbReference type="EMBL" id="CYKH01001134">
    <property type="protein sequence ID" value="CUG84967.1"/>
    <property type="molecule type" value="Genomic_DNA"/>
</dbReference>
<feature type="compositionally biased region" description="Low complexity" evidence="8">
    <location>
        <begin position="426"/>
        <end position="454"/>
    </location>
</feature>
<dbReference type="GO" id="GO:0005524">
    <property type="term" value="F:ATP binding"/>
    <property type="evidence" value="ECO:0007669"/>
    <property type="project" value="UniProtKB-UniRule"/>
</dbReference>
<dbReference type="Pfam" id="PF00069">
    <property type="entry name" value="Pkinase"/>
    <property type="match status" value="1"/>
</dbReference>
<sequence length="454" mass="50859">MSQPSTQPASVAPAASAASATDAGAAADQGTSSDAERYVRPAVALSVNVMTLYKGINKRYCEYRRQNSAAPRYNGGYDDREGHYVVMYGEEVLDRYTVQEVLGKGSFGTVVRAFDSKYQEPVAMKISRSGNYFYEQGKLEVDIVLKLNNKSQLNDLVVKIRKVFIWKNHIVLVFELLSFNLYQLIKCTKFNGVSLDLTRKFAYQLLQVLRQLEQHKPPIIHCDLKPENVLLRDQHRSGIRVIDFGSACYYSAVPRHKYIQSRFYRSPEVILELPYNTAIDRWSLGCMLVELHVGTALFPGKTEIDQLVNFTQLLGPLPDEMVGKSPKKDRFYSATDGSLKTTRTLTHDRLANVIGVRTGGPRGSRRGQEGHDEETYGHFLDFVERLLKYDPAERMSCEEAFQHPFLAPLLVLEQQHLQMIRDREAAAAAGEAPAPSSSVTTSGPPKPTPKSSSA</sequence>
<evidence type="ECO:0000256" key="1">
    <source>
        <dbReference type="ARBA" id="ARBA00022527"/>
    </source>
</evidence>
<evidence type="ECO:0000256" key="2">
    <source>
        <dbReference type="ARBA" id="ARBA00022679"/>
    </source>
</evidence>
<dbReference type="PROSITE" id="PS50011">
    <property type="entry name" value="PROTEIN_KINASE_DOM"/>
    <property type="match status" value="1"/>
</dbReference>
<keyword evidence="2" id="KW-0808">Transferase</keyword>
<evidence type="ECO:0000256" key="8">
    <source>
        <dbReference type="SAM" id="MobiDB-lite"/>
    </source>
</evidence>
<evidence type="ECO:0000259" key="9">
    <source>
        <dbReference type="PROSITE" id="PS50011"/>
    </source>
</evidence>
<dbReference type="GO" id="GO:0004674">
    <property type="term" value="F:protein serine/threonine kinase activity"/>
    <property type="evidence" value="ECO:0007669"/>
    <property type="project" value="UniProtKB-KW"/>
</dbReference>
<evidence type="ECO:0000256" key="5">
    <source>
        <dbReference type="ARBA" id="ARBA00022840"/>
    </source>
</evidence>
<dbReference type="Gene3D" id="3.30.200.20">
    <property type="entry name" value="Phosphorylase Kinase, domain 1"/>
    <property type="match status" value="1"/>
</dbReference>
<evidence type="ECO:0000313" key="11">
    <source>
        <dbReference type="Proteomes" id="UP000051952"/>
    </source>
</evidence>
<reference evidence="11" key="1">
    <citation type="submission" date="2015-09" db="EMBL/GenBank/DDBJ databases">
        <authorList>
            <consortium name="Pathogen Informatics"/>
        </authorList>
    </citation>
    <scope>NUCLEOTIDE SEQUENCE [LARGE SCALE GENOMIC DNA]</scope>
    <source>
        <strain evidence="11">Lake Konstanz</strain>
    </source>
</reference>
<keyword evidence="11" id="KW-1185">Reference proteome</keyword>
<dbReference type="InterPro" id="IPR017441">
    <property type="entry name" value="Protein_kinase_ATP_BS"/>
</dbReference>
<dbReference type="SMART" id="SM00220">
    <property type="entry name" value="S_TKc"/>
    <property type="match status" value="1"/>
</dbReference>
<evidence type="ECO:0000313" key="10">
    <source>
        <dbReference type="EMBL" id="CUG84967.1"/>
    </source>
</evidence>
<dbReference type="InterPro" id="IPR000719">
    <property type="entry name" value="Prot_kinase_dom"/>
</dbReference>
<keyword evidence="1 7" id="KW-0723">Serine/threonine-protein kinase</keyword>
<evidence type="ECO:0000256" key="6">
    <source>
        <dbReference type="PROSITE-ProRule" id="PRU10141"/>
    </source>
</evidence>
<dbReference type="OMA" id="HPFLMSM"/>
<gene>
    <name evidence="10" type="ORF">BSAL_89170</name>
</gene>
<dbReference type="AlphaFoldDB" id="A0A0S4J2K6"/>
<keyword evidence="5 6" id="KW-0067">ATP-binding</keyword>
<dbReference type="Gene3D" id="1.10.510.10">
    <property type="entry name" value="Transferase(Phosphotransferase) domain 1"/>
    <property type="match status" value="1"/>
</dbReference>
<keyword evidence="3 6" id="KW-0547">Nucleotide-binding</keyword>
<dbReference type="PANTHER" id="PTHR24058:SF131">
    <property type="entry name" value="KINASE, PUTATIVE-RELATED"/>
    <property type="match status" value="1"/>
</dbReference>
<dbReference type="OrthoDB" id="9332038at2759"/>
<feature type="region of interest" description="Disordered" evidence="8">
    <location>
        <begin position="1"/>
        <end position="32"/>
    </location>
</feature>
<evidence type="ECO:0000256" key="4">
    <source>
        <dbReference type="ARBA" id="ARBA00022777"/>
    </source>
</evidence>
<feature type="binding site" evidence="6">
    <location>
        <position position="125"/>
    </location>
    <ligand>
        <name>ATP</name>
        <dbReference type="ChEBI" id="CHEBI:30616"/>
    </ligand>
</feature>
<evidence type="ECO:0000256" key="3">
    <source>
        <dbReference type="ARBA" id="ARBA00022741"/>
    </source>
</evidence>
<evidence type="ECO:0000256" key="7">
    <source>
        <dbReference type="RuleBase" id="RU000304"/>
    </source>
</evidence>
<dbReference type="PANTHER" id="PTHR24058">
    <property type="entry name" value="DUAL SPECIFICITY PROTEIN KINASE"/>
    <property type="match status" value="1"/>
</dbReference>
<feature type="region of interest" description="Disordered" evidence="8">
    <location>
        <begin position="422"/>
        <end position="454"/>
    </location>
</feature>
<dbReference type="Proteomes" id="UP000051952">
    <property type="component" value="Unassembled WGS sequence"/>
</dbReference>